<dbReference type="Proteomes" id="UP001732700">
    <property type="component" value="Chromosome 4D"/>
</dbReference>
<protein>
    <submittedName>
        <fullName evidence="1">Uncharacterized protein</fullName>
    </submittedName>
</protein>
<sequence length="199" mass="22187">MVGQCGSDVVGDTVVASADHPQHLGLLQDQVVGNNGTTSRELVNGYDVREPPVDAEAVAERADQVAALLAAFSNHLHERTAHHLGYPFNLDFDFSMLAQFQNLSINNLGDPFIESNYGVHSRLFEVAVLDWFARLWDLQQDEYWGYITNGGTEGNMHGLLVGRELFPDGVIYASRESHYSLTKPRRLATSPEWWVTLSQ</sequence>
<evidence type="ECO:0000313" key="1">
    <source>
        <dbReference type="EnsemblPlants" id="AVESA.00010b.r2.4DG0730600.1.CDS"/>
    </source>
</evidence>
<evidence type="ECO:0000313" key="2">
    <source>
        <dbReference type="Proteomes" id="UP001732700"/>
    </source>
</evidence>
<reference evidence="1" key="2">
    <citation type="submission" date="2025-09" db="UniProtKB">
        <authorList>
            <consortium name="EnsemblPlants"/>
        </authorList>
    </citation>
    <scope>IDENTIFICATION</scope>
</reference>
<reference evidence="1" key="1">
    <citation type="submission" date="2021-05" db="EMBL/GenBank/DDBJ databases">
        <authorList>
            <person name="Scholz U."/>
            <person name="Mascher M."/>
            <person name="Fiebig A."/>
        </authorList>
    </citation>
    <scope>NUCLEOTIDE SEQUENCE [LARGE SCALE GENOMIC DNA]</scope>
</reference>
<dbReference type="EnsemblPlants" id="AVESA.00010b.r2.4DG0730600.1">
    <property type="protein sequence ID" value="AVESA.00010b.r2.4DG0730600.1.CDS"/>
    <property type="gene ID" value="AVESA.00010b.r2.4DG0730600"/>
</dbReference>
<accession>A0ACD5X7F5</accession>
<organism evidence="1 2">
    <name type="scientific">Avena sativa</name>
    <name type="common">Oat</name>
    <dbReference type="NCBI Taxonomy" id="4498"/>
    <lineage>
        <taxon>Eukaryota</taxon>
        <taxon>Viridiplantae</taxon>
        <taxon>Streptophyta</taxon>
        <taxon>Embryophyta</taxon>
        <taxon>Tracheophyta</taxon>
        <taxon>Spermatophyta</taxon>
        <taxon>Magnoliopsida</taxon>
        <taxon>Liliopsida</taxon>
        <taxon>Poales</taxon>
        <taxon>Poaceae</taxon>
        <taxon>BOP clade</taxon>
        <taxon>Pooideae</taxon>
        <taxon>Poodae</taxon>
        <taxon>Poeae</taxon>
        <taxon>Poeae Chloroplast Group 1 (Aveneae type)</taxon>
        <taxon>Aveninae</taxon>
        <taxon>Avena</taxon>
    </lineage>
</organism>
<name>A0ACD5X7F5_AVESA</name>
<keyword evidence="2" id="KW-1185">Reference proteome</keyword>
<proteinExistence type="predicted"/>